<dbReference type="GO" id="GO:0016746">
    <property type="term" value="F:acyltransferase activity"/>
    <property type="evidence" value="ECO:0007669"/>
    <property type="project" value="InterPro"/>
</dbReference>
<dbReference type="AlphaFoldDB" id="A0AAN6MUH6"/>
<name>A0AAN6MUH6_9PEZI</name>
<gene>
    <name evidence="2" type="ORF">QBC46DRAFT_348385</name>
</gene>
<comment type="caution">
    <text evidence="2">The sequence shown here is derived from an EMBL/GenBank/DDBJ whole genome shotgun (WGS) entry which is preliminary data.</text>
</comment>
<dbReference type="Proteomes" id="UP001303473">
    <property type="component" value="Unassembled WGS sequence"/>
</dbReference>
<evidence type="ECO:0000313" key="3">
    <source>
        <dbReference type="Proteomes" id="UP001303473"/>
    </source>
</evidence>
<evidence type="ECO:0000313" key="2">
    <source>
        <dbReference type="EMBL" id="KAK3933670.1"/>
    </source>
</evidence>
<organism evidence="2 3">
    <name type="scientific">Diplogelasinospora grovesii</name>
    <dbReference type="NCBI Taxonomy" id="303347"/>
    <lineage>
        <taxon>Eukaryota</taxon>
        <taxon>Fungi</taxon>
        <taxon>Dikarya</taxon>
        <taxon>Ascomycota</taxon>
        <taxon>Pezizomycotina</taxon>
        <taxon>Sordariomycetes</taxon>
        <taxon>Sordariomycetidae</taxon>
        <taxon>Sordariales</taxon>
        <taxon>Diplogelasinosporaceae</taxon>
        <taxon>Diplogelasinospora</taxon>
    </lineage>
</organism>
<dbReference type="InterPro" id="IPR016039">
    <property type="entry name" value="Thiolase-like"/>
</dbReference>
<dbReference type="Pfam" id="PF00109">
    <property type="entry name" value="ketoacyl-synt"/>
    <property type="match status" value="1"/>
</dbReference>
<accession>A0AAN6MUH6</accession>
<dbReference type="EMBL" id="MU854095">
    <property type="protein sequence ID" value="KAK3933670.1"/>
    <property type="molecule type" value="Genomic_DNA"/>
</dbReference>
<evidence type="ECO:0000259" key="1">
    <source>
        <dbReference type="Pfam" id="PF00109"/>
    </source>
</evidence>
<dbReference type="InterPro" id="IPR014030">
    <property type="entry name" value="Ketoacyl_synth_N"/>
</dbReference>
<proteinExistence type="predicted"/>
<sequence length="306" mass="34918">MQRWTLETSYRAFENAGIPAEKLKGSRTAVFSASHKWSRLFRFGKKLRIDISFNYMETGDLATSAQQGTKRRYPSASQEMLAERATQLDAEEAVTGQSPIWNHVYRVMRCPGSPCSLGPHCWIDNDGKKHYKLQTHHLKRLIRHVKDGGRLQTHDDVPVEIRELLYAEEQQDVERQRKRRAPSAACPPISITNVLPPQASNSYPAESTTVSTEVVASRPSTHLQIPEPLDIAVKSYTDWQCSRFSSNAVKREYQKACELTLAECLDLELVYEGQDAEFYIENGVKRGVAQRFVRDIEIWSKQYKAA</sequence>
<keyword evidence="3" id="KW-1185">Reference proteome</keyword>
<protein>
    <recommendedName>
        <fullName evidence="1">Beta-ketoacyl synthase-like N-terminal domain-containing protein</fullName>
    </recommendedName>
</protein>
<dbReference type="Gene3D" id="3.40.47.10">
    <property type="match status" value="1"/>
</dbReference>
<feature type="domain" description="Beta-ketoacyl synthase-like N-terminal" evidence="1">
    <location>
        <begin position="1"/>
        <end position="36"/>
    </location>
</feature>
<reference evidence="3" key="1">
    <citation type="journal article" date="2023" name="Mol. Phylogenet. Evol.">
        <title>Genome-scale phylogeny and comparative genomics of the fungal order Sordariales.</title>
        <authorList>
            <person name="Hensen N."/>
            <person name="Bonometti L."/>
            <person name="Westerberg I."/>
            <person name="Brannstrom I.O."/>
            <person name="Guillou S."/>
            <person name="Cros-Aarteil S."/>
            <person name="Calhoun S."/>
            <person name="Haridas S."/>
            <person name="Kuo A."/>
            <person name="Mondo S."/>
            <person name="Pangilinan J."/>
            <person name="Riley R."/>
            <person name="LaButti K."/>
            <person name="Andreopoulos B."/>
            <person name="Lipzen A."/>
            <person name="Chen C."/>
            <person name="Yan M."/>
            <person name="Daum C."/>
            <person name="Ng V."/>
            <person name="Clum A."/>
            <person name="Steindorff A."/>
            <person name="Ohm R.A."/>
            <person name="Martin F."/>
            <person name="Silar P."/>
            <person name="Natvig D.O."/>
            <person name="Lalanne C."/>
            <person name="Gautier V."/>
            <person name="Ament-Velasquez S.L."/>
            <person name="Kruys A."/>
            <person name="Hutchinson M.I."/>
            <person name="Powell A.J."/>
            <person name="Barry K."/>
            <person name="Miller A.N."/>
            <person name="Grigoriev I.V."/>
            <person name="Debuchy R."/>
            <person name="Gladieux P."/>
            <person name="Hiltunen Thoren M."/>
            <person name="Johannesson H."/>
        </authorList>
    </citation>
    <scope>NUCLEOTIDE SEQUENCE [LARGE SCALE GENOMIC DNA]</scope>
    <source>
        <strain evidence="3">CBS 340.73</strain>
    </source>
</reference>